<dbReference type="KEGG" id="mtp:Mthe_0777"/>
<dbReference type="GeneID" id="4462417"/>
<proteinExistence type="predicted"/>
<dbReference type="AlphaFoldDB" id="A0B793"/>
<organism evidence="1 2">
    <name type="scientific">Methanothrix thermoacetophila (strain DSM 6194 / JCM 14653 / NBRC 101360 / PT)</name>
    <name type="common">Methanosaeta thermophila</name>
    <dbReference type="NCBI Taxonomy" id="349307"/>
    <lineage>
        <taxon>Archaea</taxon>
        <taxon>Methanobacteriati</taxon>
        <taxon>Methanobacteriota</taxon>
        <taxon>Stenosarchaea group</taxon>
        <taxon>Methanomicrobia</taxon>
        <taxon>Methanotrichales</taxon>
        <taxon>Methanotrichaceae</taxon>
        <taxon>Methanothrix</taxon>
    </lineage>
</organism>
<accession>A0B793</accession>
<evidence type="ECO:0000313" key="1">
    <source>
        <dbReference type="EMBL" id="ABK14567.1"/>
    </source>
</evidence>
<dbReference type="Proteomes" id="UP000000674">
    <property type="component" value="Chromosome"/>
</dbReference>
<evidence type="ECO:0000313" key="2">
    <source>
        <dbReference type="Proteomes" id="UP000000674"/>
    </source>
</evidence>
<sequence length="77" mass="8507">MDGEPDFNVFVDKEDATEFLACVFSLNDLEMDEDPGDKLGDPIVATPVEAGGYPEHPLLRTDISVKLGRTYGLYIDE</sequence>
<protein>
    <submittedName>
        <fullName evidence="1">Uncharacterized protein</fullName>
    </submittedName>
</protein>
<dbReference type="RefSeq" id="WP_011695963.1">
    <property type="nucleotide sequence ID" value="NC_008553.1"/>
</dbReference>
<dbReference type="EMBL" id="CP000477">
    <property type="protein sequence ID" value="ABK14567.1"/>
    <property type="molecule type" value="Genomic_DNA"/>
</dbReference>
<gene>
    <name evidence="1" type="ordered locus">Mthe_0777</name>
</gene>
<reference evidence="1 2" key="1">
    <citation type="submission" date="2006-10" db="EMBL/GenBank/DDBJ databases">
        <title>Complete sequence of Methanosaeta thermophila PT.</title>
        <authorList>
            <consortium name="US DOE Joint Genome Institute"/>
            <person name="Copeland A."/>
            <person name="Lucas S."/>
            <person name="Lapidus A."/>
            <person name="Barry K."/>
            <person name="Detter J.C."/>
            <person name="Glavina del Rio T."/>
            <person name="Hammon N."/>
            <person name="Israni S."/>
            <person name="Pitluck S."/>
            <person name="Chain P."/>
            <person name="Malfatti S."/>
            <person name="Shin M."/>
            <person name="Vergez L."/>
            <person name="Schmutz J."/>
            <person name="Larimer F."/>
            <person name="Land M."/>
            <person name="Hauser L."/>
            <person name="Kyrpides N."/>
            <person name="Kim E."/>
            <person name="Smith K.S."/>
            <person name="Ingram-Smith C."/>
            <person name="Richardson P."/>
        </authorList>
    </citation>
    <scope>NUCLEOTIDE SEQUENCE [LARGE SCALE GENOMIC DNA]</scope>
    <source>
        <strain evidence="2">DSM 6194 / JCM 14653 / NBRC 101360 / PT</strain>
    </source>
</reference>
<name>A0B793_METTP</name>
<dbReference type="HOGENOM" id="CLU_2629799_0_0_2"/>
<keyword evidence="2" id="KW-1185">Reference proteome</keyword>